<dbReference type="Pfam" id="PF12833">
    <property type="entry name" value="HTH_18"/>
    <property type="match status" value="1"/>
</dbReference>
<gene>
    <name evidence="6" type="ORF">GGQ66_004327</name>
</gene>
<evidence type="ECO:0000313" key="7">
    <source>
        <dbReference type="Proteomes" id="UP000584824"/>
    </source>
</evidence>
<dbReference type="InterPro" id="IPR003313">
    <property type="entry name" value="AraC-bd"/>
</dbReference>
<sequence>MTIDVDEAPFFEPSDTAFVIDAARPVLAHARLVRAGRAVHPHNHPRGQLLWAYDGVLRVSSGENVWIVPPTHAVWIPGGTLHNLVTETDAHIRNLHVDPSCLIRLAGLGEAGCSVRVMTPLMKALVLKLCASDLDAPFDERFMRLSAVVLDEMATLEEAPLSLPGGSDPRLVRLTRYLGTRPDDSRLLGELAAVAGASPRTLERLFRKETGLTFKQWRSRLRLLSAIERLNQGQSSTEIAHSLGYANPSAFIAAFRGHFGCAPQSYLTG</sequence>
<dbReference type="RefSeq" id="WP_183795491.1">
    <property type="nucleotide sequence ID" value="NZ_JACIDU010000028.1"/>
</dbReference>
<dbReference type="PANTHER" id="PTHR11019:SF159">
    <property type="entry name" value="TRANSCRIPTIONAL REGULATOR-RELATED"/>
    <property type="match status" value="1"/>
</dbReference>
<dbReference type="Gene3D" id="2.60.120.10">
    <property type="entry name" value="Jelly Rolls"/>
    <property type="match status" value="1"/>
</dbReference>
<dbReference type="AlphaFoldDB" id="A0A7W6P2S1"/>
<dbReference type="GO" id="GO:0003700">
    <property type="term" value="F:DNA-binding transcription factor activity"/>
    <property type="evidence" value="ECO:0007669"/>
    <property type="project" value="InterPro"/>
</dbReference>
<dbReference type="Gene3D" id="1.10.10.60">
    <property type="entry name" value="Homeodomain-like"/>
    <property type="match status" value="1"/>
</dbReference>
<keyword evidence="1" id="KW-0678">Repressor</keyword>
<dbReference type="PROSITE" id="PS01124">
    <property type="entry name" value="HTH_ARAC_FAMILY_2"/>
    <property type="match status" value="1"/>
</dbReference>
<protein>
    <submittedName>
        <fullName evidence="6">AraC-like DNA-binding protein</fullName>
    </submittedName>
</protein>
<dbReference type="CDD" id="cd06124">
    <property type="entry name" value="cupin_NimR-like_N"/>
    <property type="match status" value="1"/>
</dbReference>
<keyword evidence="2" id="KW-0805">Transcription regulation</keyword>
<dbReference type="InterPro" id="IPR018060">
    <property type="entry name" value="HTH_AraC"/>
</dbReference>
<evidence type="ECO:0000256" key="2">
    <source>
        <dbReference type="ARBA" id="ARBA00023015"/>
    </source>
</evidence>
<name>A0A7W6P2S1_9HYPH</name>
<keyword evidence="3 6" id="KW-0238">DNA-binding</keyword>
<evidence type="ECO:0000256" key="1">
    <source>
        <dbReference type="ARBA" id="ARBA00022491"/>
    </source>
</evidence>
<dbReference type="GO" id="GO:0043565">
    <property type="term" value="F:sequence-specific DNA binding"/>
    <property type="evidence" value="ECO:0007669"/>
    <property type="project" value="InterPro"/>
</dbReference>
<comment type="caution">
    <text evidence="6">The sequence shown here is derived from an EMBL/GenBank/DDBJ whole genome shotgun (WGS) entry which is preliminary data.</text>
</comment>
<dbReference type="EMBL" id="JACIDU010000028">
    <property type="protein sequence ID" value="MBB4105739.1"/>
    <property type="molecule type" value="Genomic_DNA"/>
</dbReference>
<dbReference type="Pfam" id="PF02311">
    <property type="entry name" value="AraC_binding"/>
    <property type="match status" value="1"/>
</dbReference>
<evidence type="ECO:0000313" key="6">
    <source>
        <dbReference type="EMBL" id="MBB4105739.1"/>
    </source>
</evidence>
<proteinExistence type="predicted"/>
<evidence type="ECO:0000256" key="3">
    <source>
        <dbReference type="ARBA" id="ARBA00023125"/>
    </source>
</evidence>
<dbReference type="PANTHER" id="PTHR11019">
    <property type="entry name" value="HTH-TYPE TRANSCRIPTIONAL REGULATOR NIMR"/>
    <property type="match status" value="1"/>
</dbReference>
<accession>A0A7W6P2S1</accession>
<reference evidence="6 7" key="1">
    <citation type="submission" date="2020-08" db="EMBL/GenBank/DDBJ databases">
        <title>Genomic Encyclopedia of Type Strains, Phase IV (KMG-IV): sequencing the most valuable type-strain genomes for metagenomic binning, comparative biology and taxonomic classification.</title>
        <authorList>
            <person name="Goeker M."/>
        </authorList>
    </citation>
    <scope>NUCLEOTIDE SEQUENCE [LARGE SCALE GENOMIC DNA]</scope>
    <source>
        <strain evidence="6 7">DSM 26385</strain>
    </source>
</reference>
<evidence type="ECO:0000256" key="4">
    <source>
        <dbReference type="ARBA" id="ARBA00023163"/>
    </source>
</evidence>
<dbReference type="FunFam" id="1.10.10.60:FF:000132">
    <property type="entry name" value="AraC family transcriptional regulator"/>
    <property type="match status" value="1"/>
</dbReference>
<keyword evidence="4" id="KW-0804">Transcription</keyword>
<keyword evidence="7" id="KW-1185">Reference proteome</keyword>
<dbReference type="InterPro" id="IPR011051">
    <property type="entry name" value="RmlC_Cupin_sf"/>
</dbReference>
<organism evidence="6 7">
    <name type="scientific">Allorhizobium borbori</name>
    <dbReference type="NCBI Taxonomy" id="485907"/>
    <lineage>
        <taxon>Bacteria</taxon>
        <taxon>Pseudomonadati</taxon>
        <taxon>Pseudomonadota</taxon>
        <taxon>Alphaproteobacteria</taxon>
        <taxon>Hyphomicrobiales</taxon>
        <taxon>Rhizobiaceae</taxon>
        <taxon>Rhizobium/Agrobacterium group</taxon>
        <taxon>Allorhizobium</taxon>
    </lineage>
</organism>
<evidence type="ECO:0000259" key="5">
    <source>
        <dbReference type="PROSITE" id="PS01124"/>
    </source>
</evidence>
<dbReference type="InterPro" id="IPR009057">
    <property type="entry name" value="Homeodomain-like_sf"/>
</dbReference>
<dbReference type="SUPFAM" id="SSF46689">
    <property type="entry name" value="Homeodomain-like"/>
    <property type="match status" value="1"/>
</dbReference>
<dbReference type="Proteomes" id="UP000584824">
    <property type="component" value="Unassembled WGS sequence"/>
</dbReference>
<dbReference type="InterPro" id="IPR014710">
    <property type="entry name" value="RmlC-like_jellyroll"/>
</dbReference>
<dbReference type="SMART" id="SM00342">
    <property type="entry name" value="HTH_ARAC"/>
    <property type="match status" value="1"/>
</dbReference>
<feature type="domain" description="HTH araC/xylS-type" evidence="5">
    <location>
        <begin position="172"/>
        <end position="269"/>
    </location>
</feature>
<dbReference type="SUPFAM" id="SSF51182">
    <property type="entry name" value="RmlC-like cupins"/>
    <property type="match status" value="1"/>
</dbReference>